<dbReference type="InterPro" id="IPR011013">
    <property type="entry name" value="Gal_mutarotase_sf_dom"/>
</dbReference>
<dbReference type="InterPro" id="IPR033432">
    <property type="entry name" value="GH94_catalytic"/>
</dbReference>
<reference evidence="7" key="2">
    <citation type="journal article" date="2021" name="PeerJ">
        <title>Extensive microbial diversity within the chicken gut microbiome revealed by metagenomics and culture.</title>
        <authorList>
            <person name="Gilroy R."/>
            <person name="Ravi A."/>
            <person name="Getino M."/>
            <person name="Pursley I."/>
            <person name="Horton D.L."/>
            <person name="Alikhan N.F."/>
            <person name="Baker D."/>
            <person name="Gharbi K."/>
            <person name="Hall N."/>
            <person name="Watson M."/>
            <person name="Adriaenssens E.M."/>
            <person name="Foster-Nyarko E."/>
            <person name="Jarju S."/>
            <person name="Secka A."/>
            <person name="Antonio M."/>
            <person name="Oren A."/>
            <person name="Chaudhuri R.R."/>
            <person name="La Ragione R."/>
            <person name="Hildebrand F."/>
            <person name="Pallen M.J."/>
        </authorList>
    </citation>
    <scope>NUCLEOTIDE SEQUENCE</scope>
    <source>
        <strain evidence="7">1370</strain>
    </source>
</reference>
<dbReference type="InterPro" id="IPR052047">
    <property type="entry name" value="GH94_Enzymes"/>
</dbReference>
<dbReference type="Pfam" id="PF17167">
    <property type="entry name" value="Glyco_hydro_94"/>
    <property type="match status" value="1"/>
</dbReference>
<dbReference type="Pfam" id="PF06165">
    <property type="entry name" value="GH94_b-supersand"/>
    <property type="match status" value="2"/>
</dbReference>
<evidence type="ECO:0000256" key="2">
    <source>
        <dbReference type="ARBA" id="ARBA00022679"/>
    </source>
</evidence>
<feature type="domain" description="Glycoamylase-like" evidence="5">
    <location>
        <begin position="960"/>
        <end position="1163"/>
    </location>
</feature>
<dbReference type="Gene3D" id="1.50.10.140">
    <property type="match status" value="1"/>
</dbReference>
<dbReference type="Proteomes" id="UP000823960">
    <property type="component" value="Unassembled WGS sequence"/>
</dbReference>
<dbReference type="SMART" id="SM01068">
    <property type="entry name" value="CBM_X"/>
    <property type="match status" value="1"/>
</dbReference>
<keyword evidence="3" id="KW-1133">Transmembrane helix</keyword>
<dbReference type="InterPro" id="IPR008928">
    <property type="entry name" value="6-hairpin_glycosidase_sf"/>
</dbReference>
<dbReference type="PANTHER" id="PTHR37469">
    <property type="entry name" value="CELLOBIONIC ACID PHOSPHORYLASE-RELATED"/>
    <property type="match status" value="1"/>
</dbReference>
<gene>
    <name evidence="7" type="ORF">IAD28_05150</name>
</gene>
<dbReference type="SUPFAM" id="SSF74650">
    <property type="entry name" value="Galactose mutarotase-like"/>
    <property type="match status" value="2"/>
</dbReference>
<comment type="caution">
    <text evidence="7">The sequence shown here is derived from an EMBL/GenBank/DDBJ whole genome shotgun (WGS) entry which is preliminary data.</text>
</comment>
<evidence type="ECO:0000256" key="1">
    <source>
        <dbReference type="ARBA" id="ARBA00022676"/>
    </source>
</evidence>
<dbReference type="InterPro" id="IPR019282">
    <property type="entry name" value="Glycoamylase-like_cons_dom"/>
</dbReference>
<dbReference type="InterPro" id="IPR012341">
    <property type="entry name" value="6hp_glycosidase-like_sf"/>
</dbReference>
<keyword evidence="3" id="KW-0812">Transmembrane</keyword>
<feature type="domain" description="Glycosyl hydrolase 94 supersandwich" evidence="4">
    <location>
        <begin position="1215"/>
        <end position="1468"/>
    </location>
</feature>
<dbReference type="SUPFAM" id="SSF48208">
    <property type="entry name" value="Six-hairpin glycosidases"/>
    <property type="match status" value="1"/>
</dbReference>
<feature type="transmembrane region" description="Helical" evidence="3">
    <location>
        <begin position="225"/>
        <end position="245"/>
    </location>
</feature>
<dbReference type="Gene3D" id="2.70.98.40">
    <property type="entry name" value="Glycoside hydrolase, family 65, N-terminal domain"/>
    <property type="match status" value="2"/>
</dbReference>
<feature type="domain" description="Glycosyl hydrolase 94 supersandwich" evidence="4">
    <location>
        <begin position="1665"/>
        <end position="1726"/>
    </location>
</feature>
<dbReference type="GO" id="GO:0016757">
    <property type="term" value="F:glycosyltransferase activity"/>
    <property type="evidence" value="ECO:0007669"/>
    <property type="project" value="UniProtKB-KW"/>
</dbReference>
<evidence type="ECO:0000256" key="3">
    <source>
        <dbReference type="SAM" id="Phobius"/>
    </source>
</evidence>
<feature type="transmembrane region" description="Helical" evidence="3">
    <location>
        <begin position="669"/>
        <end position="691"/>
    </location>
</feature>
<evidence type="ECO:0000313" key="7">
    <source>
        <dbReference type="EMBL" id="HIV11058.1"/>
    </source>
</evidence>
<evidence type="ECO:0000259" key="5">
    <source>
        <dbReference type="Pfam" id="PF10091"/>
    </source>
</evidence>
<keyword evidence="2" id="KW-0808">Transferase</keyword>
<evidence type="ECO:0000259" key="4">
    <source>
        <dbReference type="Pfam" id="PF06165"/>
    </source>
</evidence>
<organism evidence="7 8">
    <name type="scientific">Candidatus Faeciplasma avium</name>
    <dbReference type="NCBI Taxonomy" id="2840798"/>
    <lineage>
        <taxon>Bacteria</taxon>
        <taxon>Bacillati</taxon>
        <taxon>Bacillota</taxon>
        <taxon>Clostridia</taxon>
        <taxon>Eubacteriales</taxon>
        <taxon>Oscillospiraceae</taxon>
        <taxon>Oscillospiraceae incertae sedis</taxon>
        <taxon>Candidatus Faeciplasma</taxon>
    </lineage>
</organism>
<proteinExistence type="predicted"/>
<dbReference type="GO" id="GO:0030246">
    <property type="term" value="F:carbohydrate binding"/>
    <property type="evidence" value="ECO:0007669"/>
    <property type="project" value="InterPro"/>
</dbReference>
<name>A0A9D1NRP1_9FIRM</name>
<dbReference type="PANTHER" id="PTHR37469:SF2">
    <property type="entry name" value="CELLOBIONIC ACID PHOSPHORYLASE"/>
    <property type="match status" value="1"/>
</dbReference>
<dbReference type="GO" id="GO:0005975">
    <property type="term" value="P:carbohydrate metabolic process"/>
    <property type="evidence" value="ECO:0007669"/>
    <property type="project" value="InterPro"/>
</dbReference>
<keyword evidence="3" id="KW-0472">Membrane</keyword>
<reference evidence="7" key="1">
    <citation type="submission" date="2020-10" db="EMBL/GenBank/DDBJ databases">
        <authorList>
            <person name="Gilroy R."/>
        </authorList>
    </citation>
    <scope>NUCLEOTIDE SEQUENCE</scope>
    <source>
        <strain evidence="7">1370</strain>
    </source>
</reference>
<feature type="transmembrane region" description="Helical" evidence="3">
    <location>
        <begin position="630"/>
        <end position="648"/>
    </location>
</feature>
<dbReference type="Pfam" id="PF10091">
    <property type="entry name" value="Glycoamylase"/>
    <property type="match status" value="1"/>
</dbReference>
<dbReference type="InterPro" id="IPR037018">
    <property type="entry name" value="GH65_N"/>
</dbReference>
<sequence length="2332" mass="258452">MSKAVSSVRVRSWARSKGRSLGSAYKAICTSPSGAELDSCEEIFLDGYTAVFSLCDILLRYRGEGIVCGELSLRVLKALRESGTDGLDRIISSCEPEPSFLEAEYLMESVCLLALKGICSALKERDKDKMRDYIRLSYLILGHDWERLSSGLNPVAAVLEGCLEYSGSSSYTKSVYRISCFRLAKREGRDPKELAKMLLRELSGEEKSLASLLGLERAGARGCLAAFYGAGLVLLSALLSAMAGISLGEPFAALFLAVPMLIGIKPVWELIFSALSRSGPLLSLEPSGITVRKTRCAVVLSALIDGPESAELIYERLYSLYAHNRREGIYYLALCDLPAEQSREVYSDRAALSSLEEAIKRLNKELGGSFCAIVRKREYQKTQDEYMGRERKRGAILEAAGYLKSGTGDFYFSSGEISELVGIKYILAVDIDTEPYLGSVDELLGIILHPANSPVIKEGRVIKGFGILAPRLVTRLKDSILGAFSMAKGGIGSVSGYDMESSDFWQEVFGRASFCGKGLISVDALIACTSWLPEDRILSHDILEGELTGCAYAGGTIFTEGFPGSPSSYYKRLDRWIRGDTQNLRLLFLARLDCLAKIKLLDNLIRAVAPASVLAAMYLSFLIYPAAGSAVSLLALLGYLFPQLLGLFRSVLAGGASPRSFFTGIISRSALWLLQLLCQTVLLCLDAAASLRAVLLSAKRMITKRGLLDWTTSLAAEGSGRGLGLYYAAEALSLLLLASPAALVRLWAAFFSLMPVFIALGGSRRSDESPKRLDYRDTRELSSQLGNMWRLFDDYVTEEESWLPPDNIQLAPVYKICHRTSPTNIGMYMLSVLAACDRRLITPSAMRKRLSGLVFSLERMEKYHGNLYNWYDTRTLEPCPNPYVSSVDSGNLVCSMVALKEGLKEYYSEEPELCHIVKRLNQLIDSTELSVFFDSARGLMAIGLDPATGCLSPSRYDFLMSEARLTSFFAIASGQVPKSHWLRLSRIYLSRGFYSGVASYCGTMFEYFMPELFLRSPKGSLFDESLCYALWCQRLYAKEKKRPFGISESGFYAFDSSLSYRYMAHGVPNTGIKRGLELDYVVSPYSTYISLGYSKKAGMENLRRLKEYGMYSGYGFYEALDFTAPDSQDGPKIVRSYMAHHVGMSIIACLNILADGIMQKRFQRDIRVRGAGQLLDERVSLDKSVYENIRLRPKTPSEPDIAGETECIGEASVFSPRTKLISNGEYTLVLTDTGLSLGIYRGKDVYARTYDSACRPRGAFFGFGCNGRARAFSCLGANEGPMAEFTDGSVRYYCELDGVSAGMRAALHGTLPCELRSFAFENTGGGPASVSIYAYLEPTLLDSKEEISHPAYKRMFVRPEVDPARQIVTVTRSDLDGSKKIYLAIGFIEETELTVSFDREEVLSRPLGVLGLFDSPESIKGSLISEPDPCVFIRARLTVPPRTSGQANMFLVCAGSREELYNSVDSLRRRKPEEVKGTATVGSRLADRLAANILFNPQSGRIRKKAGEGSRLPMRSLWELSLSYDLPLILLSLGGTADQRLLRAYFQAYRLLTAGGIAVQMAVLYDDRGDYNRERHRLISLIAREEGVDGCLYSSGGIIPIEKGEVREELIALVEEYACHIAKNEPIIGWEDIKASRMIKIRDSSPQGVEIELPVAQGGFLGESYVINQRPRLPWCHVLSSRQFGTLVSDISLGFSYAFNSKETRLTPWDNDSSRDNIGERLILRKNGVFTDLVCGSAAVFSPYEAKYLSAGEGFSASTVVEVSSRGLCKRITVSLSLDGEAELAYYTEPCFGEGRLGSRMLSVEKLDGSLVIHGGEGDGGYSSISCSKECIFVTERRGFYTGDWRETRTSEDICAAAVVRLEGECRLEFYLSYGMCARSAVMMPGLFSKQEDTAERPKRLYCQDPLVSPLVNCWLRYQTLHARLWARAGFYQCSGAYGFRDQLQDAMCICEENPSELKAMILRSCMSQFEEGDVLHWRHILPGKRPLGIRTKISDDRLWLPIAVCQYVMTTGDYGILGLRTRYACGLELGAGSESCGEYYHTSKRESVYRHCVRAIDSSLNKTGAHGLMLIGTGDWNDGFNRLGAMGRGESVWLTEFFILVLRRFSSLVGDAVGRGELDKSELSYSRELTKRRRELTESLLKNGRAKRWYLRAYADDGTPIGVEDSPCCEIDSIAQSFAEFAGPFDREFTRRALYEAYERLVDSKRGVVKLFAPYFTPDFKPEAGYIQSYPPGLRENGGQYTHAGVWLGMALLRVGLAKEADAVLDAINPLKRSADGGYERYKTEPYYIAGDVYANKNCYSRGGWSIYTGSAGWYYRALRERLGGAGESAI</sequence>
<accession>A0A9D1NRP1</accession>
<dbReference type="InterPro" id="IPR010383">
    <property type="entry name" value="Glyco_hydrolase_94_b-supersand"/>
</dbReference>
<protein>
    <recommendedName>
        <fullName evidence="9">Carbohydrate binding domain-containing protein</fullName>
    </recommendedName>
</protein>
<dbReference type="Gene3D" id="1.50.10.10">
    <property type="match status" value="1"/>
</dbReference>
<feature type="domain" description="Glycosyl hydrolase 94 catalytic" evidence="6">
    <location>
        <begin position="1906"/>
        <end position="2323"/>
    </location>
</feature>
<feature type="transmembrane region" description="Helical" evidence="3">
    <location>
        <begin position="604"/>
        <end position="624"/>
    </location>
</feature>
<evidence type="ECO:0008006" key="9">
    <source>
        <dbReference type="Google" id="ProtNLM"/>
    </source>
</evidence>
<keyword evidence="1" id="KW-0328">Glycosyltransferase</keyword>
<evidence type="ECO:0000313" key="8">
    <source>
        <dbReference type="Proteomes" id="UP000823960"/>
    </source>
</evidence>
<evidence type="ECO:0000259" key="6">
    <source>
        <dbReference type="Pfam" id="PF17167"/>
    </source>
</evidence>
<dbReference type="EMBL" id="DVOL01000071">
    <property type="protein sequence ID" value="HIV11058.1"/>
    <property type="molecule type" value="Genomic_DNA"/>
</dbReference>